<dbReference type="PROSITE" id="PS51257">
    <property type="entry name" value="PROKAR_LIPOPROTEIN"/>
    <property type="match status" value="1"/>
</dbReference>
<feature type="signal peptide" evidence="2">
    <location>
        <begin position="1"/>
        <end position="19"/>
    </location>
</feature>
<evidence type="ECO:0000256" key="1">
    <source>
        <dbReference type="SAM" id="MobiDB-lite"/>
    </source>
</evidence>
<proteinExistence type="predicted"/>
<protein>
    <submittedName>
        <fullName evidence="3">Uncharacterized protein</fullName>
    </submittedName>
</protein>
<gene>
    <name evidence="3" type="ORF">A3D91_03385</name>
</gene>
<evidence type="ECO:0000313" key="4">
    <source>
        <dbReference type="Proteomes" id="UP000178127"/>
    </source>
</evidence>
<sequence>MKRRLFIAITGLLIAIVLAGCQESTGSPEPQAASQPQQKSQACSPSEGESGWSQIVVEVSVPVYQNGVYAGNDVLSPANNGTFELIWQNTEGRREGRGYVNAPPAGEKRTFQLPSGSSFEIFSCGTTFFGRQAPSNVVSG</sequence>
<feature type="region of interest" description="Disordered" evidence="1">
    <location>
        <begin position="25"/>
        <end position="48"/>
    </location>
</feature>
<dbReference type="AlphaFoldDB" id="A0A1F4V674"/>
<evidence type="ECO:0000313" key="3">
    <source>
        <dbReference type="EMBL" id="OGC52688.1"/>
    </source>
</evidence>
<organism evidence="3 4">
    <name type="scientific">candidate division WWE3 bacterium RIFCSPHIGHO2_02_FULL_38_14</name>
    <dbReference type="NCBI Taxonomy" id="1802620"/>
    <lineage>
        <taxon>Bacteria</taxon>
        <taxon>Katanobacteria</taxon>
    </lineage>
</organism>
<accession>A0A1F4V674</accession>
<feature type="chain" id="PRO_5009514939" evidence="2">
    <location>
        <begin position="20"/>
        <end position="140"/>
    </location>
</feature>
<name>A0A1F4V674_UNCKA</name>
<dbReference type="EMBL" id="MEVD01000022">
    <property type="protein sequence ID" value="OGC52688.1"/>
    <property type="molecule type" value="Genomic_DNA"/>
</dbReference>
<feature type="compositionally biased region" description="Low complexity" evidence="1">
    <location>
        <begin position="27"/>
        <end position="46"/>
    </location>
</feature>
<evidence type="ECO:0000256" key="2">
    <source>
        <dbReference type="SAM" id="SignalP"/>
    </source>
</evidence>
<reference evidence="3 4" key="1">
    <citation type="journal article" date="2016" name="Nat. Commun.">
        <title>Thousands of microbial genomes shed light on interconnected biogeochemical processes in an aquifer system.</title>
        <authorList>
            <person name="Anantharaman K."/>
            <person name="Brown C.T."/>
            <person name="Hug L.A."/>
            <person name="Sharon I."/>
            <person name="Castelle C.J."/>
            <person name="Probst A.J."/>
            <person name="Thomas B.C."/>
            <person name="Singh A."/>
            <person name="Wilkins M.J."/>
            <person name="Karaoz U."/>
            <person name="Brodie E.L."/>
            <person name="Williams K.H."/>
            <person name="Hubbard S.S."/>
            <person name="Banfield J.F."/>
        </authorList>
    </citation>
    <scope>NUCLEOTIDE SEQUENCE [LARGE SCALE GENOMIC DNA]</scope>
</reference>
<comment type="caution">
    <text evidence="3">The sequence shown here is derived from an EMBL/GenBank/DDBJ whole genome shotgun (WGS) entry which is preliminary data.</text>
</comment>
<keyword evidence="2" id="KW-0732">Signal</keyword>
<dbReference type="Proteomes" id="UP000178127">
    <property type="component" value="Unassembled WGS sequence"/>
</dbReference>